<feature type="compositionally biased region" description="Basic and acidic residues" evidence="1">
    <location>
        <begin position="315"/>
        <end position="330"/>
    </location>
</feature>
<feature type="compositionally biased region" description="Polar residues" evidence="1">
    <location>
        <begin position="482"/>
        <end position="509"/>
    </location>
</feature>
<feature type="region of interest" description="Disordered" evidence="1">
    <location>
        <begin position="232"/>
        <end position="353"/>
    </location>
</feature>
<dbReference type="Proteomes" id="UP001356427">
    <property type="component" value="Unassembled WGS sequence"/>
</dbReference>
<evidence type="ECO:0000313" key="3">
    <source>
        <dbReference type="Proteomes" id="UP001356427"/>
    </source>
</evidence>
<protein>
    <submittedName>
        <fullName evidence="2">Uncharacterized protein</fullName>
    </submittedName>
</protein>
<proteinExistence type="predicted"/>
<gene>
    <name evidence="2" type="ORF">J4Q44_G00189740</name>
</gene>
<feature type="compositionally biased region" description="Basic and acidic residues" evidence="1">
    <location>
        <begin position="60"/>
        <end position="97"/>
    </location>
</feature>
<dbReference type="EMBL" id="JAGTTL010000016">
    <property type="protein sequence ID" value="KAK6310919.1"/>
    <property type="molecule type" value="Genomic_DNA"/>
</dbReference>
<feature type="compositionally biased region" description="Polar residues" evidence="1">
    <location>
        <begin position="143"/>
        <end position="152"/>
    </location>
</feature>
<dbReference type="AlphaFoldDB" id="A0AAN8LJP5"/>
<feature type="compositionally biased region" description="Basic and acidic residues" evidence="1">
    <location>
        <begin position="343"/>
        <end position="353"/>
    </location>
</feature>
<comment type="caution">
    <text evidence="2">The sequence shown here is derived from an EMBL/GenBank/DDBJ whole genome shotgun (WGS) entry which is preliminary data.</text>
</comment>
<sequence>MESELKKTRGRVRRKVFYPMASERSSYPVKIVLNKQRSSSQWRDEELAVGEGSQPEPTDVEQRVETEPILIKDEETAEDVWKTDHQEELRVTGEESGSKPGKPLSFEQRHCDEDFITQPNISPEDSVEHYPNSDCSEEPGTPRLTSTEVFSTEQHRPAEDKDSLDLVMVKDEKEEELDQTMALAGPDQFVMDETDGQLWTSVDPGRDTDPDGHPDFSFHSTEEYSQNISIFPSCSRLPSVPTMTDDPTDVEQREDTEPILIKDEETAEDVWKTDPQEELRVTGEESGSKPGKPPSFEQRHCDEDFITQPNISPKDSVEHYPNSDRPEEPGTLRLASTEVFSTEQHRPAEDKDSLDLVMVKDEKEEELDQTMALAGPDQFVMDETDGQLWTSVDPGRDTDPDGHPDFSFHSTEEYSQNISIFPSHSGLPSIPTMTDDVGPSLHSSIWKPHTNLFSAGSHMTRHVRTLADETRQQMPEGESSERLNSNNEGNSSALQPRQHQYGASSESTVRMSECMTGSNMATTSTFSGYSLSRSSFNMVKRMRTQWRSGGTTERRFSCTF</sequence>
<evidence type="ECO:0000313" key="2">
    <source>
        <dbReference type="EMBL" id="KAK6310919.1"/>
    </source>
</evidence>
<feature type="region of interest" description="Disordered" evidence="1">
    <location>
        <begin position="471"/>
        <end position="509"/>
    </location>
</feature>
<feature type="compositionally biased region" description="Basic and acidic residues" evidence="1">
    <location>
        <begin position="250"/>
        <end position="287"/>
    </location>
</feature>
<evidence type="ECO:0000256" key="1">
    <source>
        <dbReference type="SAM" id="MobiDB-lite"/>
    </source>
</evidence>
<feature type="region of interest" description="Disordered" evidence="1">
    <location>
        <begin position="37"/>
        <end position="166"/>
    </location>
</feature>
<organism evidence="2 3">
    <name type="scientific">Coregonus suidteri</name>
    <dbReference type="NCBI Taxonomy" id="861788"/>
    <lineage>
        <taxon>Eukaryota</taxon>
        <taxon>Metazoa</taxon>
        <taxon>Chordata</taxon>
        <taxon>Craniata</taxon>
        <taxon>Vertebrata</taxon>
        <taxon>Euteleostomi</taxon>
        <taxon>Actinopterygii</taxon>
        <taxon>Neopterygii</taxon>
        <taxon>Teleostei</taxon>
        <taxon>Protacanthopterygii</taxon>
        <taxon>Salmoniformes</taxon>
        <taxon>Salmonidae</taxon>
        <taxon>Coregoninae</taxon>
        <taxon>Coregonus</taxon>
    </lineage>
</organism>
<feature type="region of interest" description="Disordered" evidence="1">
    <location>
        <begin position="198"/>
        <end position="219"/>
    </location>
</feature>
<accession>A0AAN8LJP5</accession>
<feature type="compositionally biased region" description="Basic and acidic residues" evidence="1">
    <location>
        <begin position="153"/>
        <end position="166"/>
    </location>
</feature>
<name>A0AAN8LJP5_9TELE</name>
<reference evidence="2 3" key="1">
    <citation type="submission" date="2021-04" db="EMBL/GenBank/DDBJ databases">
        <authorList>
            <person name="De Guttry C."/>
            <person name="Zahm M."/>
            <person name="Klopp C."/>
            <person name="Cabau C."/>
            <person name="Louis A."/>
            <person name="Berthelot C."/>
            <person name="Parey E."/>
            <person name="Roest Crollius H."/>
            <person name="Montfort J."/>
            <person name="Robinson-Rechavi M."/>
            <person name="Bucao C."/>
            <person name="Bouchez O."/>
            <person name="Gislard M."/>
            <person name="Lluch J."/>
            <person name="Milhes M."/>
            <person name="Lampietro C."/>
            <person name="Lopez Roques C."/>
            <person name="Donnadieu C."/>
            <person name="Braasch I."/>
            <person name="Desvignes T."/>
            <person name="Postlethwait J."/>
            <person name="Bobe J."/>
            <person name="Wedekind C."/>
            <person name="Guiguen Y."/>
        </authorList>
    </citation>
    <scope>NUCLEOTIDE SEQUENCE [LARGE SCALE GENOMIC DNA]</scope>
    <source>
        <strain evidence="2">Cs_M1</strain>
        <tissue evidence="2">Blood</tissue>
    </source>
</reference>
<keyword evidence="3" id="KW-1185">Reference proteome</keyword>
<feature type="compositionally biased region" description="Basic and acidic residues" evidence="1">
    <location>
        <begin position="204"/>
        <end position="219"/>
    </location>
</feature>